<dbReference type="PANTHER" id="PTHR34218:SF4">
    <property type="entry name" value="ACYL-HOMOSERINE LACTONE ACYLASE QUIP"/>
    <property type="match status" value="1"/>
</dbReference>
<evidence type="ECO:0000256" key="4">
    <source>
        <dbReference type="ARBA" id="ARBA00038735"/>
    </source>
</evidence>
<dbReference type="Proteomes" id="UP000297475">
    <property type="component" value="Unassembled WGS sequence"/>
</dbReference>
<dbReference type="InterPro" id="IPR029055">
    <property type="entry name" value="Ntn_hydrolases_N"/>
</dbReference>
<dbReference type="Gene3D" id="2.30.120.10">
    <property type="match status" value="1"/>
</dbReference>
<evidence type="ECO:0000313" key="6">
    <source>
        <dbReference type="EMBL" id="TGG94145.1"/>
    </source>
</evidence>
<evidence type="ECO:0000256" key="5">
    <source>
        <dbReference type="SAM" id="Phobius"/>
    </source>
</evidence>
<protein>
    <submittedName>
        <fullName evidence="6">Penicillin acylase family protein</fullName>
    </submittedName>
</protein>
<dbReference type="GO" id="GO:0016811">
    <property type="term" value="F:hydrolase activity, acting on carbon-nitrogen (but not peptide) bonds, in linear amides"/>
    <property type="evidence" value="ECO:0007669"/>
    <property type="project" value="InterPro"/>
</dbReference>
<gene>
    <name evidence="6" type="ORF">E4656_08210</name>
</gene>
<dbReference type="EMBL" id="SRMF01000002">
    <property type="protein sequence ID" value="TGG94145.1"/>
    <property type="molecule type" value="Genomic_DNA"/>
</dbReference>
<evidence type="ECO:0000313" key="7">
    <source>
        <dbReference type="Proteomes" id="UP000297475"/>
    </source>
</evidence>
<dbReference type="OrthoDB" id="9760084at2"/>
<dbReference type="InterPro" id="IPR043147">
    <property type="entry name" value="Penicillin_amidase_A-knob"/>
</dbReference>
<comment type="similarity">
    <text evidence="1">Belongs to the peptidase S45 family.</text>
</comment>
<keyword evidence="3" id="KW-0865">Zymogen</keyword>
<comment type="subunit">
    <text evidence="4">Heterodimer of an alpha subunit and a beta subunit processed from the same precursor.</text>
</comment>
<evidence type="ECO:0000256" key="3">
    <source>
        <dbReference type="ARBA" id="ARBA00023145"/>
    </source>
</evidence>
<evidence type="ECO:0000256" key="2">
    <source>
        <dbReference type="ARBA" id="ARBA00022801"/>
    </source>
</evidence>
<dbReference type="Gene3D" id="1.10.439.10">
    <property type="entry name" value="Penicillin Amidohydrolase, domain 1"/>
    <property type="match status" value="1"/>
</dbReference>
<dbReference type="Pfam" id="PF01804">
    <property type="entry name" value="Penicil_amidase"/>
    <property type="match status" value="1"/>
</dbReference>
<dbReference type="RefSeq" id="WP_135482713.1">
    <property type="nucleotide sequence ID" value="NZ_SRMF01000002.1"/>
</dbReference>
<reference evidence="6 7" key="1">
    <citation type="submission" date="2019-04" db="EMBL/GenBank/DDBJ databases">
        <title>Natronospirillum operosus gen. nov., sp. nov., a haloalkaliphilic satellite isolated from decaying biomass of laboratory culture of cyanobacterium Geitlerinema sp. and proposal of Natronospirillaceae fam. nov. and Saccharospirillaceae fam. nov.</title>
        <authorList>
            <person name="Kevbrin V."/>
            <person name="Boltyanskaya Y."/>
            <person name="Koziaeva V."/>
            <person name="Grouzdev D.S."/>
            <person name="Park M."/>
            <person name="Cho J."/>
        </authorList>
    </citation>
    <scope>NUCLEOTIDE SEQUENCE [LARGE SCALE GENOMIC DNA]</scope>
    <source>
        <strain evidence="6 7">G-116</strain>
    </source>
</reference>
<dbReference type="SUPFAM" id="SSF56235">
    <property type="entry name" value="N-terminal nucleophile aminohydrolases (Ntn hydrolases)"/>
    <property type="match status" value="1"/>
</dbReference>
<dbReference type="GO" id="GO:0017000">
    <property type="term" value="P:antibiotic biosynthetic process"/>
    <property type="evidence" value="ECO:0007669"/>
    <property type="project" value="InterPro"/>
</dbReference>
<dbReference type="InterPro" id="IPR014395">
    <property type="entry name" value="Pen/GL7ACA/AHL_acylase"/>
</dbReference>
<dbReference type="PANTHER" id="PTHR34218">
    <property type="entry name" value="PEPTIDASE S45 PENICILLIN AMIDASE"/>
    <property type="match status" value="1"/>
</dbReference>
<organism evidence="6 7">
    <name type="scientific">Natronospirillum operosum</name>
    <dbReference type="NCBI Taxonomy" id="2759953"/>
    <lineage>
        <taxon>Bacteria</taxon>
        <taxon>Pseudomonadati</taxon>
        <taxon>Pseudomonadota</taxon>
        <taxon>Gammaproteobacteria</taxon>
        <taxon>Oceanospirillales</taxon>
        <taxon>Natronospirillaceae</taxon>
        <taxon>Natronospirillum</taxon>
    </lineage>
</organism>
<keyword evidence="7" id="KW-1185">Reference proteome</keyword>
<keyword evidence="5" id="KW-1133">Transmembrane helix</keyword>
<proteinExistence type="inferred from homology"/>
<evidence type="ECO:0000256" key="1">
    <source>
        <dbReference type="ARBA" id="ARBA00006586"/>
    </source>
</evidence>
<feature type="transmembrane region" description="Helical" evidence="5">
    <location>
        <begin position="7"/>
        <end position="30"/>
    </location>
</feature>
<dbReference type="InterPro" id="IPR023343">
    <property type="entry name" value="Penicillin_amidase_dom1"/>
</dbReference>
<dbReference type="InterPro" id="IPR002692">
    <property type="entry name" value="S45"/>
</dbReference>
<name>A0A4Z0WC83_9GAMM</name>
<keyword evidence="5" id="KW-0812">Transmembrane</keyword>
<keyword evidence="2" id="KW-0378">Hydrolase</keyword>
<accession>A0A4Z0WC83</accession>
<dbReference type="Gene3D" id="3.60.20.10">
    <property type="entry name" value="Glutamine Phosphoribosylpyrophosphate, subunit 1, domain 1"/>
    <property type="match status" value="1"/>
</dbReference>
<sequence length="775" mass="85597">MSRALRVVRYLVLILLIVASTGAMTLFYYLHGSLPVMEGNHIVPGLRAKVDIARDEQGVPTLNGTHREDIAFGLGYLHAQERFFQMDLSRRLPAGELSALLGADHLTQDRLRRTYQLRPLARRMLAEASVRQRSIIESYTRGVNQGLQGLTQPPFEYLLLQSSPAPWQPEDSVLVLLARFLEQQEDTLWRDLSLVALEQHLPPDWATFMRPAGGDWDAPLSGLPTALAPPLPEQPLAEWLPEGTPGQPVPDSTVAGGNLLATSGTLNPDGRAILAQDQHERLTLPNAWYRARWQLPQGGRWVTGVTRPGFPAMISGSNQQLAWAWSNAFVRSGEFIRLEVRGDTYRTPDGWEPFQESTERIAIRGSSPQAMTIRQTRWGPVVGQDDGGHWLALRWSALSTDTLDLSLLDMEQAASLSEGLAIAANLVAPQNLLLADQAGDIAWTLGGALPDFQGAAMTSLRDGAELEDSGPLSGSSERPQVLDQHRLWSANQKPLATLEPALDGGFARGARAQQLRAGLHNLSSVDEAALRDLQLDHRALLLERWRTQMLGVLEQTDIELPSALDNELSRSQLLMAEPDSLAYPLVRAYRQAVMERALGPIYQHVAAQSDRFQVAHVAQQAEYPAWALVSAADPHHLNPAYASWDELWEAALHQALEQTRTELGPQAWAAQNTGRLAHPLSHWLPALDPVLNLPADGLPGDHHMPRRQHNDFGVTLRMVVAPGHEQHGLFHMAGSQSGHPISPYYRNGHADWLEAAPTPFLPGPAEYQMSLFPQR</sequence>
<dbReference type="InterPro" id="IPR043146">
    <property type="entry name" value="Penicillin_amidase_N_B-knob"/>
</dbReference>
<dbReference type="AlphaFoldDB" id="A0A4Z0WC83"/>
<dbReference type="PIRSF" id="PIRSF001227">
    <property type="entry name" value="Pen_acylase"/>
    <property type="match status" value="1"/>
</dbReference>
<comment type="caution">
    <text evidence="6">The sequence shown here is derived from an EMBL/GenBank/DDBJ whole genome shotgun (WGS) entry which is preliminary data.</text>
</comment>
<keyword evidence="5" id="KW-0472">Membrane</keyword>
<dbReference type="Gene3D" id="1.10.1400.10">
    <property type="match status" value="1"/>
</dbReference>